<protein>
    <recommendedName>
        <fullName evidence="3">Transposase (putative) YhgA-like domain-containing protein</fullName>
    </recommendedName>
</protein>
<evidence type="ECO:0008006" key="3">
    <source>
        <dbReference type="Google" id="ProtNLM"/>
    </source>
</evidence>
<dbReference type="EMBL" id="DXFA01000030">
    <property type="protein sequence ID" value="HIX47723.1"/>
    <property type="molecule type" value="Genomic_DNA"/>
</dbReference>
<name>A0A9D2ARY7_9FIRM</name>
<reference evidence="1" key="1">
    <citation type="journal article" date="2021" name="PeerJ">
        <title>Extensive microbial diversity within the chicken gut microbiome revealed by metagenomics and culture.</title>
        <authorList>
            <person name="Gilroy R."/>
            <person name="Ravi A."/>
            <person name="Getino M."/>
            <person name="Pursley I."/>
            <person name="Horton D.L."/>
            <person name="Alikhan N.F."/>
            <person name="Baker D."/>
            <person name="Gharbi K."/>
            <person name="Hall N."/>
            <person name="Watson M."/>
            <person name="Adriaenssens E.M."/>
            <person name="Foster-Nyarko E."/>
            <person name="Jarju S."/>
            <person name="Secka A."/>
            <person name="Antonio M."/>
            <person name="Oren A."/>
            <person name="Chaudhuri R.R."/>
            <person name="La Ragione R."/>
            <person name="Hildebrand F."/>
            <person name="Pallen M.J."/>
        </authorList>
    </citation>
    <scope>NUCLEOTIDE SEQUENCE</scope>
    <source>
        <strain evidence="1">ChiSjej5B23-15282</strain>
    </source>
</reference>
<proteinExistence type="predicted"/>
<comment type="caution">
    <text evidence="1">The sequence shown here is derived from an EMBL/GenBank/DDBJ whole genome shotgun (WGS) entry which is preliminary data.</text>
</comment>
<evidence type="ECO:0000313" key="2">
    <source>
        <dbReference type="Proteomes" id="UP000824243"/>
    </source>
</evidence>
<gene>
    <name evidence="1" type="ORF">H9981_01685</name>
</gene>
<evidence type="ECO:0000313" key="1">
    <source>
        <dbReference type="EMBL" id="HIX47723.1"/>
    </source>
</evidence>
<organism evidence="1 2">
    <name type="scientific">Candidatus Mediterraneibacter caccavium</name>
    <dbReference type="NCBI Taxonomy" id="2838661"/>
    <lineage>
        <taxon>Bacteria</taxon>
        <taxon>Bacillati</taxon>
        <taxon>Bacillota</taxon>
        <taxon>Clostridia</taxon>
        <taxon>Lachnospirales</taxon>
        <taxon>Lachnospiraceae</taxon>
        <taxon>Mediterraneibacter</taxon>
    </lineage>
</organism>
<accession>A0A9D2ARY7</accession>
<sequence>MELYNAVNETDYTNPDSLEVNTLDDVIYLGMRNDKSFLIDETLNLYEHNSTQCPNLPLRGLLYFSRLYEGYVETKNIRIYGRKQIHLPTPQYVVFYNGTSDEPDRSLLRLSDAYMQKDIRPALECTAVMLNINYGHNTALMEKCRNLRDYAVLISEIRQKLSQGIPLEPAVADAVDECIRKGILHDILVKNKVEVISMILTSFDQEEYEKTIRDESYEEGLEQGIERGLEQGLEQGLERGRNDGIRQVILSMLKKGLSIDEIKDMTDVSDEIIEQVRAML</sequence>
<dbReference type="AlphaFoldDB" id="A0A9D2ARY7"/>
<reference evidence="1" key="2">
    <citation type="submission" date="2021-04" db="EMBL/GenBank/DDBJ databases">
        <authorList>
            <person name="Gilroy R."/>
        </authorList>
    </citation>
    <scope>NUCLEOTIDE SEQUENCE</scope>
    <source>
        <strain evidence="1">ChiSjej5B23-15282</strain>
    </source>
</reference>
<dbReference type="Proteomes" id="UP000824243">
    <property type="component" value="Unassembled WGS sequence"/>
</dbReference>